<dbReference type="CDD" id="cd01949">
    <property type="entry name" value="GGDEF"/>
    <property type="match status" value="1"/>
</dbReference>
<dbReference type="InterPro" id="IPR043128">
    <property type="entry name" value="Rev_trsase/Diguanyl_cyclase"/>
</dbReference>
<keyword evidence="2" id="KW-0472">Membrane</keyword>
<dbReference type="GO" id="GO:0043709">
    <property type="term" value="P:cell adhesion involved in single-species biofilm formation"/>
    <property type="evidence" value="ECO:0007669"/>
    <property type="project" value="TreeGrafter"/>
</dbReference>
<evidence type="ECO:0000259" key="3">
    <source>
        <dbReference type="PROSITE" id="PS50887"/>
    </source>
</evidence>
<feature type="transmembrane region" description="Helical" evidence="2">
    <location>
        <begin position="152"/>
        <end position="169"/>
    </location>
</feature>
<dbReference type="Gene3D" id="3.30.70.270">
    <property type="match status" value="1"/>
</dbReference>
<comment type="caution">
    <text evidence="4">The sequence shown here is derived from an EMBL/GenBank/DDBJ whole genome shotgun (WGS) entry which is preliminary data.</text>
</comment>
<feature type="transmembrane region" description="Helical" evidence="2">
    <location>
        <begin position="63"/>
        <end position="85"/>
    </location>
</feature>
<feature type="domain" description="GGDEF" evidence="3">
    <location>
        <begin position="249"/>
        <end position="377"/>
    </location>
</feature>
<dbReference type="Proteomes" id="UP000020492">
    <property type="component" value="Unassembled WGS sequence"/>
</dbReference>
<dbReference type="PANTHER" id="PTHR45138:SF9">
    <property type="entry name" value="DIGUANYLATE CYCLASE DGCM-RELATED"/>
    <property type="match status" value="1"/>
</dbReference>
<sequence length="388" mass="41247">MVPCLGMRDPFLPFPDALPPADAWHGYRVFRRSPDRRETYQRVLPLALLGTLLPLALSPQATSGLLLTTLPLLAGLLGLVLALSLVQRCPPWLLDLLLLLGGWLLMLGQLALRLFMPGEGSDLALLGNVAPWFLALLLAPGWLLGGRRGRHLSGAALGSTLALTAAFALGPMEARGAEGHALLGALVQLLLVGGAMLLGQQAAARRTRTDARRAAWTDMTGQEFDPLTGLPGRRTLERVLTGHLRHRPAGLTVAVLRVDHLEQVTRDQGVAFAEALRAHVARTLTAAIRDEDVIGCLNDTTFAVLMRMPDPRFARAACERLRVRVASRPLNGILPTVSVGVAVWAGQAGSQALLEGAQQALGCARQDGGNRVHLSTEPPASLASAPAA</sequence>
<dbReference type="Pfam" id="PF00990">
    <property type="entry name" value="GGDEF"/>
    <property type="match status" value="1"/>
</dbReference>
<keyword evidence="5" id="KW-1185">Reference proteome</keyword>
<dbReference type="InterPro" id="IPR050469">
    <property type="entry name" value="Diguanylate_Cyclase"/>
</dbReference>
<feature type="transmembrane region" description="Helical" evidence="2">
    <location>
        <begin position="181"/>
        <end position="199"/>
    </location>
</feature>
<keyword evidence="2" id="KW-1133">Transmembrane helix</keyword>
<gene>
    <name evidence="4" type="ORF">DEIPH_ctg066orf0012</name>
</gene>
<dbReference type="SUPFAM" id="SSF55073">
    <property type="entry name" value="Nucleotide cyclase"/>
    <property type="match status" value="1"/>
</dbReference>
<dbReference type="SMART" id="SM00267">
    <property type="entry name" value="GGDEF"/>
    <property type="match status" value="1"/>
</dbReference>
<dbReference type="InterPro" id="IPR000160">
    <property type="entry name" value="GGDEF_dom"/>
</dbReference>
<feature type="transmembrane region" description="Helical" evidence="2">
    <location>
        <begin position="124"/>
        <end position="145"/>
    </location>
</feature>
<dbReference type="PANTHER" id="PTHR45138">
    <property type="entry name" value="REGULATORY COMPONENTS OF SENSORY TRANSDUCTION SYSTEM"/>
    <property type="match status" value="1"/>
</dbReference>
<evidence type="ECO:0000313" key="5">
    <source>
        <dbReference type="Proteomes" id="UP000020492"/>
    </source>
</evidence>
<evidence type="ECO:0000256" key="2">
    <source>
        <dbReference type="SAM" id="Phobius"/>
    </source>
</evidence>
<name>A0A016QKZ0_9DEIO</name>
<dbReference type="GO" id="GO:1902201">
    <property type="term" value="P:negative regulation of bacterial-type flagellum-dependent cell motility"/>
    <property type="evidence" value="ECO:0007669"/>
    <property type="project" value="TreeGrafter"/>
</dbReference>
<dbReference type="PATRIC" id="fig|1476583.3.peg.3145"/>
<evidence type="ECO:0000313" key="4">
    <source>
        <dbReference type="EMBL" id="EYB66830.1"/>
    </source>
</evidence>
<keyword evidence="2" id="KW-0812">Transmembrane</keyword>
<feature type="compositionally biased region" description="Low complexity" evidence="1">
    <location>
        <begin position="378"/>
        <end position="388"/>
    </location>
</feature>
<feature type="transmembrane region" description="Helical" evidence="2">
    <location>
        <begin position="92"/>
        <end position="112"/>
    </location>
</feature>
<dbReference type="AlphaFoldDB" id="A0A016QKZ0"/>
<dbReference type="STRING" id="1476583.DEIPH_ctg066orf0012"/>
<protein>
    <submittedName>
        <fullName evidence="4">Diguanylate cyclase</fullName>
    </submittedName>
</protein>
<dbReference type="GO" id="GO:0052621">
    <property type="term" value="F:diguanylate cyclase activity"/>
    <property type="evidence" value="ECO:0007669"/>
    <property type="project" value="TreeGrafter"/>
</dbReference>
<proteinExistence type="predicted"/>
<dbReference type="InterPro" id="IPR029787">
    <property type="entry name" value="Nucleotide_cyclase"/>
</dbReference>
<feature type="region of interest" description="Disordered" evidence="1">
    <location>
        <begin position="369"/>
        <end position="388"/>
    </location>
</feature>
<dbReference type="EMBL" id="JHAC01000062">
    <property type="protein sequence ID" value="EYB66830.1"/>
    <property type="molecule type" value="Genomic_DNA"/>
</dbReference>
<dbReference type="PROSITE" id="PS50887">
    <property type="entry name" value="GGDEF"/>
    <property type="match status" value="1"/>
</dbReference>
<reference evidence="4 5" key="1">
    <citation type="submission" date="2014-03" db="EMBL/GenBank/DDBJ databases">
        <title>Draft genome sequence of Deinococcus phoenicis 1P10ME.</title>
        <authorList>
            <person name="Stepanov V.G."/>
            <person name="Vaishampayan P."/>
            <person name="Venkateswaran K."/>
            <person name="Fox G.E."/>
        </authorList>
    </citation>
    <scope>NUCLEOTIDE SEQUENCE [LARGE SCALE GENOMIC DNA]</scope>
    <source>
        <strain evidence="4 5">1P10ME</strain>
    </source>
</reference>
<dbReference type="eggNOG" id="COG3706">
    <property type="taxonomic scope" value="Bacteria"/>
</dbReference>
<dbReference type="GO" id="GO:0005886">
    <property type="term" value="C:plasma membrane"/>
    <property type="evidence" value="ECO:0007669"/>
    <property type="project" value="TreeGrafter"/>
</dbReference>
<organism evidence="4 5">
    <name type="scientific">Deinococcus phoenicis</name>
    <dbReference type="NCBI Taxonomy" id="1476583"/>
    <lineage>
        <taxon>Bacteria</taxon>
        <taxon>Thermotogati</taxon>
        <taxon>Deinococcota</taxon>
        <taxon>Deinococci</taxon>
        <taxon>Deinococcales</taxon>
        <taxon>Deinococcaceae</taxon>
        <taxon>Deinococcus</taxon>
    </lineage>
</organism>
<accession>A0A016QKZ0</accession>
<evidence type="ECO:0000256" key="1">
    <source>
        <dbReference type="SAM" id="MobiDB-lite"/>
    </source>
</evidence>